<sequence length="86" mass="9731">MSYHQPYTMNGNRAAKVKGFMGLPRSPNVVMRKVRGGYQVGTMPDGYNDPARQLRKVKRPQLENVQVFKTEKTARKYMDSLLAGGL</sequence>
<evidence type="ECO:0000313" key="1">
    <source>
        <dbReference type="EMBL" id="DAE07724.1"/>
    </source>
</evidence>
<accession>A0A8S5PNC8</accession>
<proteinExistence type="predicted"/>
<protein>
    <submittedName>
        <fullName evidence="1">Uncharacterized protein</fullName>
    </submittedName>
</protein>
<dbReference type="EMBL" id="BK015454">
    <property type="protein sequence ID" value="DAE07724.1"/>
    <property type="molecule type" value="Genomic_DNA"/>
</dbReference>
<name>A0A8S5PNC8_9CAUD</name>
<reference evidence="1" key="1">
    <citation type="journal article" date="2021" name="Proc. Natl. Acad. Sci. U.S.A.">
        <title>A Catalog of Tens of Thousands of Viruses from Human Metagenomes Reveals Hidden Associations with Chronic Diseases.</title>
        <authorList>
            <person name="Tisza M.J."/>
            <person name="Buck C.B."/>
        </authorList>
    </citation>
    <scope>NUCLEOTIDE SEQUENCE</scope>
    <source>
        <strain evidence="1">Ct8mF2</strain>
    </source>
</reference>
<organism evidence="1">
    <name type="scientific">Podoviridae sp. ct8mF2</name>
    <dbReference type="NCBI Taxonomy" id="2825224"/>
    <lineage>
        <taxon>Viruses</taxon>
        <taxon>Duplodnaviria</taxon>
        <taxon>Heunggongvirae</taxon>
        <taxon>Uroviricota</taxon>
        <taxon>Caudoviricetes</taxon>
    </lineage>
</organism>